<dbReference type="PANTHER" id="PTHR16469">
    <property type="entry name" value="UBIQUITIN-ASSOCIATED AND SH3 DOMAIN-CONTAINING BA-RELATED"/>
    <property type="match status" value="1"/>
</dbReference>
<protein>
    <submittedName>
        <fullName evidence="2">Uncharacterized protein</fullName>
    </submittedName>
</protein>
<evidence type="ECO:0000313" key="3">
    <source>
        <dbReference type="Proteomes" id="UP001152484"/>
    </source>
</evidence>
<organism evidence="2 3">
    <name type="scientific">Cuscuta europaea</name>
    <name type="common">European dodder</name>
    <dbReference type="NCBI Taxonomy" id="41803"/>
    <lineage>
        <taxon>Eukaryota</taxon>
        <taxon>Viridiplantae</taxon>
        <taxon>Streptophyta</taxon>
        <taxon>Embryophyta</taxon>
        <taxon>Tracheophyta</taxon>
        <taxon>Spermatophyta</taxon>
        <taxon>Magnoliopsida</taxon>
        <taxon>eudicotyledons</taxon>
        <taxon>Gunneridae</taxon>
        <taxon>Pentapetalae</taxon>
        <taxon>asterids</taxon>
        <taxon>lamiids</taxon>
        <taxon>Solanales</taxon>
        <taxon>Convolvulaceae</taxon>
        <taxon>Cuscuteae</taxon>
        <taxon>Cuscuta</taxon>
        <taxon>Cuscuta subgen. Cuscuta</taxon>
    </lineage>
</organism>
<gene>
    <name evidence="2" type="ORF">CEURO_LOCUS13414</name>
</gene>
<dbReference type="AlphaFoldDB" id="A0A9P0ZDN3"/>
<dbReference type="PANTHER" id="PTHR16469:SF27">
    <property type="entry name" value="UBIQUITIN-ASSOCIATED AND SH3 DOMAIN-CONTAINING BA-RELATED"/>
    <property type="match status" value="1"/>
</dbReference>
<sequence length="310" mass="35129">MESQNVIVMRHGHRLDTADESWTSGNMDNRPWDPPICDGEENKNLFSQAAEKIRNDVGAPIDRVIVSPFLRCLQTASETIRALLELYDDPDIEIKVCIEFGLAEVMNVRVIKTPPSDGDFGFNISEYEVHFPSQTTYETVYQQLPEWGEAREAAYDRYKKVVRALADEYPNENLLIVTHALGVESLTCQHMDIPAGKVAWVEVGGYAHLMRPRGKKNNFELSNLFRVDVRHKPQAAQRQVQSVSHFEAQNETSSRGCCFLVCVSLLSKFGLILCIVAWVALAGSILYWFGVFDKYLVWARARHFGSNLIS</sequence>
<dbReference type="SUPFAM" id="SSF53254">
    <property type="entry name" value="Phosphoglycerate mutase-like"/>
    <property type="match status" value="1"/>
</dbReference>
<dbReference type="InterPro" id="IPR029033">
    <property type="entry name" value="His_PPase_superfam"/>
</dbReference>
<dbReference type="OrthoDB" id="414418at2759"/>
<accession>A0A9P0ZDN3</accession>
<name>A0A9P0ZDN3_CUSEU</name>
<keyword evidence="3" id="KW-1185">Reference proteome</keyword>
<evidence type="ECO:0000256" key="1">
    <source>
        <dbReference type="SAM" id="Phobius"/>
    </source>
</evidence>
<comment type="caution">
    <text evidence="2">The sequence shown here is derived from an EMBL/GenBank/DDBJ whole genome shotgun (WGS) entry which is preliminary data.</text>
</comment>
<dbReference type="Pfam" id="PF00300">
    <property type="entry name" value="His_Phos_1"/>
    <property type="match status" value="1"/>
</dbReference>
<dbReference type="Proteomes" id="UP001152484">
    <property type="component" value="Unassembled WGS sequence"/>
</dbReference>
<keyword evidence="1" id="KW-0472">Membrane</keyword>
<dbReference type="InterPro" id="IPR013078">
    <property type="entry name" value="His_Pase_superF_clade-1"/>
</dbReference>
<keyword evidence="1" id="KW-0812">Transmembrane</keyword>
<keyword evidence="1" id="KW-1133">Transmembrane helix</keyword>
<dbReference type="CDD" id="cd07067">
    <property type="entry name" value="HP_PGM_like"/>
    <property type="match status" value="1"/>
</dbReference>
<dbReference type="InterPro" id="IPR051710">
    <property type="entry name" value="Phosphatase_SH3-domain"/>
</dbReference>
<feature type="transmembrane region" description="Helical" evidence="1">
    <location>
        <begin position="269"/>
        <end position="292"/>
    </location>
</feature>
<dbReference type="Gene3D" id="3.40.50.1240">
    <property type="entry name" value="Phosphoglycerate mutase-like"/>
    <property type="match status" value="1"/>
</dbReference>
<dbReference type="EMBL" id="CAMAPE010000035">
    <property type="protein sequence ID" value="CAH9096457.1"/>
    <property type="molecule type" value="Genomic_DNA"/>
</dbReference>
<evidence type="ECO:0000313" key="2">
    <source>
        <dbReference type="EMBL" id="CAH9096457.1"/>
    </source>
</evidence>
<reference evidence="2" key="1">
    <citation type="submission" date="2022-07" db="EMBL/GenBank/DDBJ databases">
        <authorList>
            <person name="Macas J."/>
            <person name="Novak P."/>
            <person name="Neumann P."/>
        </authorList>
    </citation>
    <scope>NUCLEOTIDE SEQUENCE</scope>
</reference>
<proteinExistence type="predicted"/>